<comment type="subcellular location">
    <subcellularLocation>
        <location evidence="6">Cytoplasm</location>
    </subcellularLocation>
</comment>
<evidence type="ECO:0000313" key="7">
    <source>
        <dbReference type="EMBL" id="HFW33019.1"/>
    </source>
</evidence>
<name>A0A7C3MC77_ARCFL</name>
<dbReference type="PANTHER" id="PTHR40703:SF1">
    <property type="entry name" value="TRNA (PSEUDOURIDINE(54)-N(1))-METHYLTRANSFERASE"/>
    <property type="match status" value="1"/>
</dbReference>
<feature type="binding site" evidence="6">
    <location>
        <position position="127"/>
    </location>
    <ligand>
        <name>S-adenosyl-L-methionine</name>
        <dbReference type="ChEBI" id="CHEBI:59789"/>
    </ligand>
</feature>
<comment type="function">
    <text evidence="6">Specifically catalyzes the N1-methylation of pseudouridine at position 54 (Psi54) in tRNAs.</text>
</comment>
<comment type="catalytic activity">
    <reaction evidence="6">
        <text>pseudouridine(54) in tRNA + S-adenosyl-L-methionine = N(1)-methylpseudouridine(54) in tRNA + S-adenosyl-L-homocysteine + H(+)</text>
        <dbReference type="Rhea" id="RHEA:55292"/>
        <dbReference type="Rhea" id="RHEA-COMP:14140"/>
        <dbReference type="Rhea" id="RHEA-COMP:14141"/>
        <dbReference type="ChEBI" id="CHEBI:15378"/>
        <dbReference type="ChEBI" id="CHEBI:57856"/>
        <dbReference type="ChEBI" id="CHEBI:59789"/>
        <dbReference type="ChEBI" id="CHEBI:65314"/>
        <dbReference type="ChEBI" id="CHEBI:74890"/>
        <dbReference type="EC" id="2.1.1.257"/>
    </reaction>
</comment>
<comment type="caution">
    <text evidence="6">Lacks conserved residue(s) required for the propagation of feature annotation.</text>
</comment>
<evidence type="ECO:0000256" key="4">
    <source>
        <dbReference type="ARBA" id="ARBA00022691"/>
    </source>
</evidence>
<dbReference type="Pfam" id="PF04013">
    <property type="entry name" value="Methyltrn_RNA_2"/>
    <property type="match status" value="1"/>
</dbReference>
<dbReference type="InterPro" id="IPR029028">
    <property type="entry name" value="Alpha/beta_knot_MTases"/>
</dbReference>
<dbReference type="GO" id="GO:0008757">
    <property type="term" value="F:S-adenosylmethionine-dependent methyltransferase activity"/>
    <property type="evidence" value="ECO:0007669"/>
    <property type="project" value="UniProtKB-UniRule"/>
</dbReference>
<dbReference type="HAMAP" id="MF_00587">
    <property type="entry name" value="tRNA_methyltr_TrmY"/>
    <property type="match status" value="1"/>
</dbReference>
<organism evidence="7">
    <name type="scientific">Archaeoglobus fulgidus</name>
    <dbReference type="NCBI Taxonomy" id="2234"/>
    <lineage>
        <taxon>Archaea</taxon>
        <taxon>Methanobacteriati</taxon>
        <taxon>Methanobacteriota</taxon>
        <taxon>Archaeoglobi</taxon>
        <taxon>Archaeoglobales</taxon>
        <taxon>Archaeoglobaceae</taxon>
        <taxon>Archaeoglobus</taxon>
    </lineage>
</organism>
<dbReference type="EMBL" id="DTLB01000051">
    <property type="protein sequence ID" value="HFW33019.1"/>
    <property type="molecule type" value="Genomic_DNA"/>
</dbReference>
<comment type="similarity">
    <text evidence="6">Belongs to the methyltransferase superfamily. TrmY family.</text>
</comment>
<evidence type="ECO:0000256" key="5">
    <source>
        <dbReference type="ARBA" id="ARBA00022694"/>
    </source>
</evidence>
<reference evidence="7" key="1">
    <citation type="journal article" date="2020" name="mSystems">
        <title>Genome- and Community-Level Interaction Insights into Carbon Utilization and Element Cycling Functions of Hydrothermarchaeota in Hydrothermal Sediment.</title>
        <authorList>
            <person name="Zhou Z."/>
            <person name="Liu Y."/>
            <person name="Xu W."/>
            <person name="Pan J."/>
            <person name="Luo Z.H."/>
            <person name="Li M."/>
        </authorList>
    </citation>
    <scope>NUCLEOTIDE SEQUENCE [LARGE SCALE GENOMIC DNA]</scope>
    <source>
        <strain evidence="7">SpSt-87</strain>
    </source>
</reference>
<comment type="subunit">
    <text evidence="6">Homodimer.</text>
</comment>
<sequence>MRGFLIIGNEAFTGPFNLSDLPGAGRVDVLCRCVSQALFLSHSIRKGVEVYLLLLGKPDPPKAIRIRSDELRRMSPDERNIAGHIRKAVSFRPSGEWLEVNSGVHVSRKNLDELLSELSKSYRIYYLREDGKDIREEVSKLRDSLFVLGDHLGVKREDEEKILEFATGILSVSRLSLMADQCIAILNYELDRCDA</sequence>
<gene>
    <name evidence="6 7" type="primary">trmY</name>
    <name evidence="7" type="ORF">ENW66_08770</name>
</gene>
<evidence type="ECO:0000256" key="3">
    <source>
        <dbReference type="ARBA" id="ARBA00022679"/>
    </source>
</evidence>
<feature type="binding site" evidence="6">
    <location>
        <position position="149"/>
    </location>
    <ligand>
        <name>S-adenosyl-L-methionine</name>
        <dbReference type="ChEBI" id="CHEBI:59789"/>
    </ligand>
</feature>
<dbReference type="Gene3D" id="3.40.1280.10">
    <property type="match status" value="1"/>
</dbReference>
<comment type="caution">
    <text evidence="7">The sequence shown here is derived from an EMBL/GenBank/DDBJ whole genome shotgun (WGS) entry which is preliminary data.</text>
</comment>
<keyword evidence="3 6" id="KW-0808">Transferase</keyword>
<dbReference type="InterPro" id="IPR029026">
    <property type="entry name" value="tRNA_m1G_MTases_N"/>
</dbReference>
<dbReference type="EC" id="2.1.1.257" evidence="6"/>
<dbReference type="GO" id="GO:0030488">
    <property type="term" value="P:tRNA methylation"/>
    <property type="evidence" value="ECO:0007669"/>
    <property type="project" value="UniProtKB-UniRule"/>
</dbReference>
<proteinExistence type="inferred from homology"/>
<accession>A0A7C3MC77</accession>
<keyword evidence="1 6" id="KW-0963">Cytoplasm</keyword>
<dbReference type="GO" id="GO:0008175">
    <property type="term" value="F:tRNA methyltransferase activity"/>
    <property type="evidence" value="ECO:0007669"/>
    <property type="project" value="UniProtKB-UniRule"/>
</dbReference>
<feature type="binding site" evidence="6">
    <location>
        <position position="182"/>
    </location>
    <ligand>
        <name>S-adenosyl-L-methionine</name>
        <dbReference type="ChEBI" id="CHEBI:59789"/>
    </ligand>
</feature>
<keyword evidence="5 6" id="KW-0819">tRNA processing</keyword>
<dbReference type="NCBIfam" id="NF002560">
    <property type="entry name" value="PRK02135.1"/>
    <property type="match status" value="1"/>
</dbReference>
<keyword evidence="2 6" id="KW-0489">Methyltransferase</keyword>
<protein>
    <recommendedName>
        <fullName evidence="6">tRNA (pseudouridine(54)-N(1))-methyltransferase</fullName>
        <ecNumber evidence="6">2.1.1.257</ecNumber>
    </recommendedName>
</protein>
<dbReference type="InterPro" id="IPR007158">
    <property type="entry name" value="TrmY"/>
</dbReference>
<evidence type="ECO:0000256" key="6">
    <source>
        <dbReference type="HAMAP-Rule" id="MF_00587"/>
    </source>
</evidence>
<evidence type="ECO:0000256" key="2">
    <source>
        <dbReference type="ARBA" id="ARBA00022603"/>
    </source>
</evidence>
<dbReference type="PANTHER" id="PTHR40703">
    <property type="entry name" value="TRNA (PSEUDOURIDINE(54)-N(1))-METHYLTRANSFERASE"/>
    <property type="match status" value="1"/>
</dbReference>
<dbReference type="SUPFAM" id="SSF75217">
    <property type="entry name" value="alpha/beta knot"/>
    <property type="match status" value="1"/>
</dbReference>
<dbReference type="GO" id="GO:0005737">
    <property type="term" value="C:cytoplasm"/>
    <property type="evidence" value="ECO:0007669"/>
    <property type="project" value="UniProtKB-SubCell"/>
</dbReference>
<dbReference type="CDD" id="cd18087">
    <property type="entry name" value="TrmY-like"/>
    <property type="match status" value="1"/>
</dbReference>
<dbReference type="AlphaFoldDB" id="A0A7C3MC77"/>
<keyword evidence="4 6" id="KW-0949">S-adenosyl-L-methionine</keyword>
<evidence type="ECO:0000256" key="1">
    <source>
        <dbReference type="ARBA" id="ARBA00022490"/>
    </source>
</evidence>